<dbReference type="InterPro" id="IPR012340">
    <property type="entry name" value="NA-bd_OB-fold"/>
</dbReference>
<keyword evidence="13" id="KW-1185">Reference proteome</keyword>
<dbReference type="UniPathway" id="UPA00345"/>
<dbReference type="GO" id="GO:0005829">
    <property type="term" value="C:cytosol"/>
    <property type="evidence" value="ECO:0007669"/>
    <property type="project" value="UniProtKB-ARBA"/>
</dbReference>
<evidence type="ECO:0000256" key="3">
    <source>
        <dbReference type="ARBA" id="ARBA00009479"/>
    </source>
</evidence>
<dbReference type="HOGENOM" id="CLU_074944_1_1_5"/>
<dbReference type="STRING" id="582899.Hden_1438"/>
<sequence length="189" mass="20957">MVKVIASSVRKGNVLDLDGKLAVVMHAENIHPGKGTPVTHLEMRRIADGVKVTERYRTTDQVERAYLDEKDFNYLYEDDMGYNFMHPETFDQITISRDVVGDQGQWLQEGMTCLVALHEGNPISIELPARVTLEIIEADPVVKGQTASSSYKPAKLSNGARVMVPPHIGTGTRVVVMTVDGSYVERAKD</sequence>
<evidence type="ECO:0000256" key="2">
    <source>
        <dbReference type="ARBA" id="ARBA00004815"/>
    </source>
</evidence>
<feature type="domain" description="Translation elongation factor P/YeiP central" evidence="11">
    <location>
        <begin position="69"/>
        <end position="123"/>
    </location>
</feature>
<dbReference type="InterPro" id="IPR015365">
    <property type="entry name" value="Elong-fact-P_C"/>
</dbReference>
<dbReference type="CDD" id="cd04470">
    <property type="entry name" value="S1_EF-P_repeat_1"/>
    <property type="match status" value="1"/>
</dbReference>
<dbReference type="NCBIfam" id="NF001810">
    <property type="entry name" value="PRK00529.1"/>
    <property type="match status" value="1"/>
</dbReference>
<accession>D8JXB4</accession>
<dbReference type="InterPro" id="IPR011768">
    <property type="entry name" value="Transl_elongation_fac_P"/>
</dbReference>
<gene>
    <name evidence="7" type="primary">efp</name>
    <name evidence="12" type="ordered locus">Hden_1438</name>
</gene>
<proteinExistence type="inferred from homology"/>
<dbReference type="InterPro" id="IPR001059">
    <property type="entry name" value="Transl_elong_P/YeiP_cen"/>
</dbReference>
<dbReference type="InterPro" id="IPR008991">
    <property type="entry name" value="Translation_prot_SH3-like_sf"/>
</dbReference>
<dbReference type="CDD" id="cd05794">
    <property type="entry name" value="S1_EF-P_repeat_2"/>
    <property type="match status" value="1"/>
</dbReference>
<dbReference type="InterPro" id="IPR013852">
    <property type="entry name" value="Transl_elong_P/YeiP_CS"/>
</dbReference>
<comment type="pathway">
    <text evidence="2 7">Protein biosynthesis; polypeptide chain elongation.</text>
</comment>
<dbReference type="eggNOG" id="COG0231">
    <property type="taxonomic scope" value="Bacteria"/>
</dbReference>
<dbReference type="EMBL" id="CP002083">
    <property type="protein sequence ID" value="ADJ23250.1"/>
    <property type="molecule type" value="Genomic_DNA"/>
</dbReference>
<dbReference type="KEGG" id="hdn:Hden_1438"/>
<evidence type="ECO:0000256" key="6">
    <source>
        <dbReference type="ARBA" id="ARBA00022917"/>
    </source>
</evidence>
<comment type="similarity">
    <text evidence="3 7 9">Belongs to the elongation factor P family.</text>
</comment>
<feature type="domain" description="Elongation factor P C-terminal" evidence="10">
    <location>
        <begin position="131"/>
        <end position="186"/>
    </location>
</feature>
<comment type="function">
    <text evidence="7">Involved in peptide bond synthesis. Stimulates efficient translation and peptide-bond synthesis on native or reconstituted 70S ribosomes in vitro. Probably functions indirectly by altering the affinity of the ribosome for aminoacyl-tRNA, thus increasing their reactivity as acceptors for peptidyl transferase.</text>
</comment>
<dbReference type="Gene3D" id="2.40.50.140">
    <property type="entry name" value="Nucleic acid-binding proteins"/>
    <property type="match status" value="2"/>
</dbReference>
<dbReference type="OrthoDB" id="9801844at2"/>
<dbReference type="SUPFAM" id="SSF50249">
    <property type="entry name" value="Nucleic acid-binding proteins"/>
    <property type="match status" value="2"/>
</dbReference>
<evidence type="ECO:0000313" key="13">
    <source>
        <dbReference type="Proteomes" id="UP000002033"/>
    </source>
</evidence>
<dbReference type="InterPro" id="IPR020599">
    <property type="entry name" value="Transl_elong_fac_P/YeiP"/>
</dbReference>
<dbReference type="SMART" id="SM01185">
    <property type="entry name" value="EFP"/>
    <property type="match status" value="1"/>
</dbReference>
<evidence type="ECO:0000256" key="8">
    <source>
        <dbReference type="NCBIfam" id="TIGR00038"/>
    </source>
</evidence>
<dbReference type="FunFam" id="2.40.50.140:FF:000004">
    <property type="entry name" value="Elongation factor P"/>
    <property type="match status" value="1"/>
</dbReference>
<dbReference type="InterPro" id="IPR014722">
    <property type="entry name" value="Rib_uL2_dom2"/>
</dbReference>
<evidence type="ECO:0000256" key="7">
    <source>
        <dbReference type="HAMAP-Rule" id="MF_00141"/>
    </source>
</evidence>
<dbReference type="FunFam" id="2.40.50.140:FF:000009">
    <property type="entry name" value="Elongation factor P"/>
    <property type="match status" value="1"/>
</dbReference>
<dbReference type="HAMAP" id="MF_00141">
    <property type="entry name" value="EF_P"/>
    <property type="match status" value="1"/>
</dbReference>
<dbReference type="PANTHER" id="PTHR30053:SF14">
    <property type="entry name" value="TRANSLATION ELONGATION FACTOR KOW-LIKE DOMAIN-CONTAINING PROTEIN"/>
    <property type="match status" value="1"/>
</dbReference>
<evidence type="ECO:0000259" key="11">
    <source>
        <dbReference type="SMART" id="SM01185"/>
    </source>
</evidence>
<evidence type="ECO:0000256" key="9">
    <source>
        <dbReference type="RuleBase" id="RU004389"/>
    </source>
</evidence>
<dbReference type="Pfam" id="PF01132">
    <property type="entry name" value="EFP"/>
    <property type="match status" value="1"/>
</dbReference>
<dbReference type="PROSITE" id="PS01275">
    <property type="entry name" value="EFP"/>
    <property type="match status" value="1"/>
</dbReference>
<reference evidence="13" key="1">
    <citation type="journal article" date="2011" name="J. Bacteriol.">
        <title>Genome sequences of eight morphologically diverse alphaproteobacteria.</title>
        <authorList>
            <consortium name="US DOE Joint Genome Institute"/>
            <person name="Brown P.J."/>
            <person name="Kysela D.T."/>
            <person name="Buechlein A."/>
            <person name="Hemmerich C."/>
            <person name="Brun Y.V."/>
        </authorList>
    </citation>
    <scope>NUCLEOTIDE SEQUENCE [LARGE SCALE GENOMIC DNA]</scope>
    <source>
        <strain evidence="13">ATCC 51888 / DSM 1869 / NCIB 11706 / TK 0415</strain>
    </source>
</reference>
<dbReference type="GO" id="GO:0043043">
    <property type="term" value="P:peptide biosynthetic process"/>
    <property type="evidence" value="ECO:0007669"/>
    <property type="project" value="InterPro"/>
</dbReference>
<dbReference type="RefSeq" id="WP_013215465.1">
    <property type="nucleotide sequence ID" value="NC_014313.1"/>
</dbReference>
<dbReference type="SUPFAM" id="SSF50104">
    <property type="entry name" value="Translation proteins SH3-like domain"/>
    <property type="match status" value="1"/>
</dbReference>
<dbReference type="Pfam" id="PF08207">
    <property type="entry name" value="EFP_N"/>
    <property type="match status" value="1"/>
</dbReference>
<comment type="subcellular location">
    <subcellularLocation>
        <location evidence="1 7">Cytoplasm</location>
    </subcellularLocation>
</comment>
<dbReference type="PANTHER" id="PTHR30053">
    <property type="entry name" value="ELONGATION FACTOR P"/>
    <property type="match status" value="1"/>
</dbReference>
<dbReference type="InterPro" id="IPR013185">
    <property type="entry name" value="Transl_elong_KOW-like"/>
</dbReference>
<evidence type="ECO:0000256" key="4">
    <source>
        <dbReference type="ARBA" id="ARBA00022490"/>
    </source>
</evidence>
<dbReference type="GO" id="GO:0003746">
    <property type="term" value="F:translation elongation factor activity"/>
    <property type="evidence" value="ECO:0007669"/>
    <property type="project" value="UniProtKB-UniRule"/>
</dbReference>
<keyword evidence="4 7" id="KW-0963">Cytoplasm</keyword>
<keyword evidence="6 7" id="KW-0648">Protein biosynthesis</keyword>
<evidence type="ECO:0000256" key="5">
    <source>
        <dbReference type="ARBA" id="ARBA00022768"/>
    </source>
</evidence>
<protein>
    <recommendedName>
        <fullName evidence="7 8">Elongation factor P</fullName>
        <shortName evidence="7">EF-P</shortName>
    </recommendedName>
</protein>
<dbReference type="NCBIfam" id="TIGR00038">
    <property type="entry name" value="efp"/>
    <property type="match status" value="1"/>
</dbReference>
<name>D8JXB4_HYPDA</name>
<evidence type="ECO:0000259" key="10">
    <source>
        <dbReference type="SMART" id="SM00841"/>
    </source>
</evidence>
<dbReference type="Proteomes" id="UP000002033">
    <property type="component" value="Chromosome"/>
</dbReference>
<dbReference type="SMART" id="SM00841">
    <property type="entry name" value="Elong-fact-P_C"/>
    <property type="match status" value="1"/>
</dbReference>
<keyword evidence="5 7" id="KW-0251">Elongation factor</keyword>
<evidence type="ECO:0000313" key="12">
    <source>
        <dbReference type="EMBL" id="ADJ23250.1"/>
    </source>
</evidence>
<dbReference type="PIRSF" id="PIRSF005901">
    <property type="entry name" value="EF-P"/>
    <property type="match status" value="1"/>
</dbReference>
<organism evidence="12 13">
    <name type="scientific">Hyphomicrobium denitrificans (strain ATCC 51888 / DSM 1869 / NCIMB 11706 / TK 0415)</name>
    <dbReference type="NCBI Taxonomy" id="582899"/>
    <lineage>
        <taxon>Bacteria</taxon>
        <taxon>Pseudomonadati</taxon>
        <taxon>Pseudomonadota</taxon>
        <taxon>Alphaproteobacteria</taxon>
        <taxon>Hyphomicrobiales</taxon>
        <taxon>Hyphomicrobiaceae</taxon>
        <taxon>Hyphomicrobium</taxon>
    </lineage>
</organism>
<dbReference type="Gene3D" id="2.30.30.30">
    <property type="match status" value="1"/>
</dbReference>
<dbReference type="Pfam" id="PF09285">
    <property type="entry name" value="Elong-fact-P_C"/>
    <property type="match status" value="1"/>
</dbReference>
<evidence type="ECO:0000256" key="1">
    <source>
        <dbReference type="ARBA" id="ARBA00004496"/>
    </source>
</evidence>
<dbReference type="AlphaFoldDB" id="D8JXB4"/>